<accession>A0A498C470</accession>
<dbReference type="PANTHER" id="PTHR39338:SF6">
    <property type="entry name" value="BLL5662 PROTEIN"/>
    <property type="match status" value="1"/>
</dbReference>
<feature type="region of interest" description="Disordered" evidence="1">
    <location>
        <begin position="78"/>
        <end position="127"/>
    </location>
</feature>
<keyword evidence="3" id="KW-1185">Reference proteome</keyword>
<dbReference type="Proteomes" id="UP000275461">
    <property type="component" value="Unassembled WGS sequence"/>
</dbReference>
<dbReference type="InterPro" id="IPR036465">
    <property type="entry name" value="vWFA_dom_sf"/>
</dbReference>
<gene>
    <name evidence="2" type="ORF">DFR31_0396</name>
</gene>
<evidence type="ECO:0000313" key="2">
    <source>
        <dbReference type="EMBL" id="RLK50495.1"/>
    </source>
</evidence>
<organism evidence="2 3">
    <name type="scientific">Alkalispirillum mobile</name>
    <dbReference type="NCBI Taxonomy" id="85925"/>
    <lineage>
        <taxon>Bacteria</taxon>
        <taxon>Pseudomonadati</taxon>
        <taxon>Pseudomonadota</taxon>
        <taxon>Gammaproteobacteria</taxon>
        <taxon>Chromatiales</taxon>
        <taxon>Ectothiorhodospiraceae</taxon>
        <taxon>Alkalispirillum</taxon>
    </lineage>
</organism>
<dbReference type="AlphaFoldDB" id="A0A498C470"/>
<dbReference type="EMBL" id="RCDA01000001">
    <property type="protein sequence ID" value="RLK50495.1"/>
    <property type="molecule type" value="Genomic_DNA"/>
</dbReference>
<dbReference type="InterPro" id="IPR011195">
    <property type="entry name" value="UCP010256"/>
</dbReference>
<dbReference type="InterPro" id="IPR008912">
    <property type="entry name" value="Uncharacterised_CoxE"/>
</dbReference>
<dbReference type="PANTHER" id="PTHR39338">
    <property type="entry name" value="BLL5662 PROTEIN-RELATED"/>
    <property type="match status" value="1"/>
</dbReference>
<dbReference type="CDD" id="cd00198">
    <property type="entry name" value="vWFA"/>
    <property type="match status" value="1"/>
</dbReference>
<sequence>MSLPAAEQLLAFTRGLRARGWPVGLREQQDILQVAEEAGLEDPRRLAAALRPICCGTRTQWEHFDDLFERWWRPRRGVRSRATGPGGGLHPTPGQAGDEGEPQQPDRAGEGSAADADPFGARAGASARESLARTDFRHLQHPEESRALDALMDRMARRWQRRFRRRWRAMSKGRRLAPRATLRRSLSRGGIPMDPVWLQPRRVPPRLILLVDASRSMELYSYRFLRFAGSALSVFPRSEAFIFHTQLVRITDALTAESPERLREKLALLSTGWSGGTRIGACLTDFNRQYGEAVRRRSVVLLFSDGLDTGDPEALTDALGELRARAGRLVWLNPLMGRSGYAPDARGMRSALPYLDRLAPAHTLDSLLALEHELIRL</sequence>
<protein>
    <submittedName>
        <fullName evidence="2">Uncharacterized protein with von Willebrand factor type A (VWA) domain</fullName>
    </submittedName>
</protein>
<evidence type="ECO:0000313" key="3">
    <source>
        <dbReference type="Proteomes" id="UP000275461"/>
    </source>
</evidence>
<evidence type="ECO:0000256" key="1">
    <source>
        <dbReference type="SAM" id="MobiDB-lite"/>
    </source>
</evidence>
<dbReference type="OrthoDB" id="9790469at2"/>
<dbReference type="PIRSF" id="PIRSF010256">
    <property type="entry name" value="CoxE_vWa"/>
    <property type="match status" value="1"/>
</dbReference>
<reference evidence="2 3" key="1">
    <citation type="submission" date="2018-10" db="EMBL/GenBank/DDBJ databases">
        <title>Genomic Encyclopedia of Type Strains, Phase IV (KMG-IV): sequencing the most valuable type-strain genomes for metagenomic binning, comparative biology and taxonomic classification.</title>
        <authorList>
            <person name="Goeker M."/>
        </authorList>
    </citation>
    <scope>NUCLEOTIDE SEQUENCE [LARGE SCALE GENOMIC DNA]</scope>
    <source>
        <strain evidence="2 3">DSM 12769</strain>
    </source>
</reference>
<dbReference type="SUPFAM" id="SSF53300">
    <property type="entry name" value="vWA-like"/>
    <property type="match status" value="1"/>
</dbReference>
<dbReference type="RefSeq" id="WP_121440982.1">
    <property type="nucleotide sequence ID" value="NZ_RCDA01000001.1"/>
</dbReference>
<proteinExistence type="predicted"/>
<comment type="caution">
    <text evidence="2">The sequence shown here is derived from an EMBL/GenBank/DDBJ whole genome shotgun (WGS) entry which is preliminary data.</text>
</comment>
<name>A0A498C470_9GAMM</name>
<dbReference type="Pfam" id="PF05762">
    <property type="entry name" value="VWA_CoxE"/>
    <property type="match status" value="1"/>
</dbReference>
<dbReference type="Gene3D" id="3.40.50.410">
    <property type="entry name" value="von Willebrand factor, type A domain"/>
    <property type="match status" value="1"/>
</dbReference>